<feature type="compositionally biased region" description="Polar residues" evidence="1">
    <location>
        <begin position="640"/>
        <end position="663"/>
    </location>
</feature>
<dbReference type="Proteomes" id="UP000182334">
    <property type="component" value="Chromosome VI"/>
</dbReference>
<gene>
    <name evidence="2" type="ORF">SAMEA4029010_CIC11G00000000498</name>
</gene>
<feature type="region of interest" description="Disordered" evidence="1">
    <location>
        <begin position="579"/>
        <end position="696"/>
    </location>
</feature>
<proteinExistence type="predicted"/>
<organism evidence="2 3">
    <name type="scientific">Sungouiella intermedia</name>
    <dbReference type="NCBI Taxonomy" id="45354"/>
    <lineage>
        <taxon>Eukaryota</taxon>
        <taxon>Fungi</taxon>
        <taxon>Dikarya</taxon>
        <taxon>Ascomycota</taxon>
        <taxon>Saccharomycotina</taxon>
        <taxon>Pichiomycetes</taxon>
        <taxon>Metschnikowiaceae</taxon>
        <taxon>Sungouiella</taxon>
    </lineage>
</organism>
<feature type="region of interest" description="Disordered" evidence="1">
    <location>
        <begin position="499"/>
        <end position="521"/>
    </location>
</feature>
<feature type="region of interest" description="Disordered" evidence="1">
    <location>
        <begin position="1"/>
        <end position="24"/>
    </location>
</feature>
<feature type="region of interest" description="Disordered" evidence="1">
    <location>
        <begin position="47"/>
        <end position="66"/>
    </location>
</feature>
<reference evidence="2 3" key="1">
    <citation type="submission" date="2016-10" db="EMBL/GenBank/DDBJ databases">
        <authorList>
            <person name="de Groot N.N."/>
        </authorList>
    </citation>
    <scope>NUCLEOTIDE SEQUENCE [LARGE SCALE GENOMIC DNA]</scope>
    <source>
        <strain evidence="2 3">CBS 141442</strain>
    </source>
</reference>
<evidence type="ECO:0000313" key="2">
    <source>
        <dbReference type="EMBL" id="SGZ57010.1"/>
    </source>
</evidence>
<feature type="compositionally biased region" description="Low complexity" evidence="1">
    <location>
        <begin position="56"/>
        <end position="66"/>
    </location>
</feature>
<dbReference type="AlphaFoldDB" id="A0A1L0C2K7"/>
<dbReference type="OrthoDB" id="3981301at2759"/>
<dbReference type="EMBL" id="LT635761">
    <property type="protein sequence ID" value="SGZ57010.1"/>
    <property type="molecule type" value="Genomic_DNA"/>
</dbReference>
<name>A0A1L0C2K7_9ASCO</name>
<feature type="region of interest" description="Disordered" evidence="1">
    <location>
        <begin position="90"/>
        <end position="115"/>
    </location>
</feature>
<feature type="compositionally biased region" description="Low complexity" evidence="1">
    <location>
        <begin position="509"/>
        <end position="521"/>
    </location>
</feature>
<sequence length="696" mass="75781">MSSVPTSSHLSASPTPGPGGHRIHRHRRSAAISGDFDVIGLGLFSPPPPISKTSRHTSISSSSQNLISHSTSHQRLFLSSYLSQAKTAIEDPDKRFQRSSDDDFTNKPQQDPFHFPVKSPEMFLLSLPSTPKYMASPIRKYGDVSLNSPIRLKNTKNASSINCPSTPKLFLTEETTLNNENIPDPVIDLDEILNANTANGDNAVHDCEFGLRNQDDFLASPFTKLGLSAFSLQTYSSPSYMKQPIREQAADAIVEEDDLDEFQLAEEEILEERSEGTTVLDENDIDVGSDVFANPQDTFSGLYLTLSANSSNSSLPSTGGNRMLFPSVIEKTSSNSSKDSGVSTFFSFNGTPTSKRSSAMATRYQSFYDQSYKISSALKYSSTESIPIVSSQGSENVNCVIASSGKENNTTGSKILGHSSSLPSLKSNVMRPIPVRYNDFRTKRDVKAGKVCLQINKTPAFREHLSRSPNSSLPITSNAVTLSPSKKLQSKVIDLHSGLSKQKKNIHAPPSSKVSNSPSSLVSEYSSTVTSAGEASTDHSSVMSQGDVLVSSLKTSASEMSRSSTPIIVVSTECESLTLSKPPANEHFNSGSSFESIRQENDGFRQENASRRSSRRAMSPSEKKILASTEIPPLRKQGKTKSVSRTATTNDYVGSRSETTQATIGDVHSTDDGSSTLKKQGRRKSDRFSSWFRRHK</sequence>
<accession>A0A1L0C2K7</accession>
<dbReference type="STRING" id="45354.A0A1L0C2K7"/>
<keyword evidence="3" id="KW-1185">Reference proteome</keyword>
<feature type="compositionally biased region" description="Basic and acidic residues" evidence="1">
    <location>
        <begin position="597"/>
        <end position="610"/>
    </location>
</feature>
<evidence type="ECO:0000256" key="1">
    <source>
        <dbReference type="SAM" id="MobiDB-lite"/>
    </source>
</evidence>
<feature type="compositionally biased region" description="Polar residues" evidence="1">
    <location>
        <begin position="587"/>
        <end position="596"/>
    </location>
</feature>
<feature type="compositionally biased region" description="Polar residues" evidence="1">
    <location>
        <begin position="1"/>
        <end position="14"/>
    </location>
</feature>
<protein>
    <submittedName>
        <fullName evidence="2">CIC11C00000000498</fullName>
    </submittedName>
</protein>
<feature type="compositionally biased region" description="Basic and acidic residues" evidence="1">
    <location>
        <begin position="90"/>
        <end position="105"/>
    </location>
</feature>
<evidence type="ECO:0000313" key="3">
    <source>
        <dbReference type="Proteomes" id="UP000182334"/>
    </source>
</evidence>